<accession>A0A5J5C495</accession>
<evidence type="ECO:0000313" key="2">
    <source>
        <dbReference type="Proteomes" id="UP000325577"/>
    </source>
</evidence>
<sequence>MVDGRAASRATAVAAIAPIAAAVQRGEQRYGVKQQCSDAVRVAMLQDDNNGNESHSIEKWAIPNLTLKVL</sequence>
<organism evidence="1 2">
    <name type="scientific">Nyssa sinensis</name>
    <dbReference type="NCBI Taxonomy" id="561372"/>
    <lineage>
        <taxon>Eukaryota</taxon>
        <taxon>Viridiplantae</taxon>
        <taxon>Streptophyta</taxon>
        <taxon>Embryophyta</taxon>
        <taxon>Tracheophyta</taxon>
        <taxon>Spermatophyta</taxon>
        <taxon>Magnoliopsida</taxon>
        <taxon>eudicotyledons</taxon>
        <taxon>Gunneridae</taxon>
        <taxon>Pentapetalae</taxon>
        <taxon>asterids</taxon>
        <taxon>Cornales</taxon>
        <taxon>Nyssaceae</taxon>
        <taxon>Nyssa</taxon>
    </lineage>
</organism>
<gene>
    <name evidence="1" type="ORF">F0562_001897</name>
</gene>
<name>A0A5J5C495_9ASTE</name>
<evidence type="ECO:0000313" key="1">
    <source>
        <dbReference type="EMBL" id="KAA8550213.1"/>
    </source>
</evidence>
<keyword evidence="2" id="KW-1185">Reference proteome</keyword>
<protein>
    <submittedName>
        <fullName evidence="1">Uncharacterized protein</fullName>
    </submittedName>
</protein>
<dbReference type="Proteomes" id="UP000325577">
    <property type="component" value="Linkage Group LG0"/>
</dbReference>
<proteinExistence type="predicted"/>
<dbReference type="EMBL" id="CM018031">
    <property type="protein sequence ID" value="KAA8550213.1"/>
    <property type="molecule type" value="Genomic_DNA"/>
</dbReference>
<dbReference type="AlphaFoldDB" id="A0A5J5C495"/>
<reference evidence="1 2" key="1">
    <citation type="submission" date="2019-09" db="EMBL/GenBank/DDBJ databases">
        <title>A chromosome-level genome assembly of the Chinese tupelo Nyssa sinensis.</title>
        <authorList>
            <person name="Yang X."/>
            <person name="Kang M."/>
            <person name="Yang Y."/>
            <person name="Xiong H."/>
            <person name="Wang M."/>
            <person name="Zhang Z."/>
            <person name="Wang Z."/>
            <person name="Wu H."/>
            <person name="Ma T."/>
            <person name="Liu J."/>
            <person name="Xi Z."/>
        </authorList>
    </citation>
    <scope>NUCLEOTIDE SEQUENCE [LARGE SCALE GENOMIC DNA]</scope>
    <source>
        <strain evidence="1">J267</strain>
        <tissue evidence="1">Leaf</tissue>
    </source>
</reference>